<dbReference type="Proteomes" id="UP000251205">
    <property type="component" value="Unassembled WGS sequence"/>
</dbReference>
<feature type="domain" description="Antitoxin FitA-like ribbon-helix-helix" evidence="1">
    <location>
        <begin position="4"/>
        <end position="39"/>
    </location>
</feature>
<reference evidence="2 3" key="1">
    <citation type="submission" date="2018-06" db="EMBL/GenBank/DDBJ databases">
        <title>Whole Genome Sequence of an efficient microsymbiont, Rhizobium tropici.</title>
        <authorList>
            <person name="Srinivasan R."/>
            <person name="Singh H.V."/>
            <person name="Srivastava R."/>
            <person name="Kumari B."/>
            <person name="Radhakrishna A."/>
        </authorList>
    </citation>
    <scope>NUCLEOTIDE SEQUENCE [LARGE SCALE GENOMIC DNA]</scope>
    <source>
        <strain evidence="2 3">IGFRI Rhizo-19</strain>
    </source>
</reference>
<dbReference type="Gene3D" id="1.10.1220.10">
    <property type="entry name" value="Met repressor-like"/>
    <property type="match status" value="1"/>
</dbReference>
<dbReference type="AlphaFoldDB" id="A0A329Y5Y2"/>
<dbReference type="Pfam" id="PF22513">
    <property type="entry name" value="FitA-like_RHH"/>
    <property type="match status" value="1"/>
</dbReference>
<dbReference type="InterPro" id="IPR010985">
    <property type="entry name" value="Ribbon_hlx_hlx"/>
</dbReference>
<comment type="caution">
    <text evidence="2">The sequence shown here is derived from an EMBL/GenBank/DDBJ whole genome shotgun (WGS) entry which is preliminary data.</text>
</comment>
<dbReference type="InterPro" id="IPR053853">
    <property type="entry name" value="FitA-like_RHH"/>
</dbReference>
<evidence type="ECO:0000313" key="2">
    <source>
        <dbReference type="EMBL" id="RAX39569.1"/>
    </source>
</evidence>
<proteinExistence type="predicted"/>
<gene>
    <name evidence="2" type="ORF">DQ393_21160</name>
</gene>
<evidence type="ECO:0000313" key="3">
    <source>
        <dbReference type="Proteomes" id="UP000251205"/>
    </source>
</evidence>
<dbReference type="GO" id="GO:0006355">
    <property type="term" value="P:regulation of DNA-templated transcription"/>
    <property type="evidence" value="ECO:0007669"/>
    <property type="project" value="InterPro"/>
</dbReference>
<dbReference type="EMBL" id="QMKK01000046">
    <property type="protein sequence ID" value="RAX39569.1"/>
    <property type="molecule type" value="Genomic_DNA"/>
</dbReference>
<dbReference type="RefSeq" id="WP_112343676.1">
    <property type="nucleotide sequence ID" value="NZ_QMKK01000046.1"/>
</dbReference>
<accession>A0A329Y5Y2</accession>
<dbReference type="SUPFAM" id="SSF47598">
    <property type="entry name" value="Ribbon-helix-helix"/>
    <property type="match status" value="1"/>
</dbReference>
<dbReference type="OrthoDB" id="8083485at2"/>
<organism evidence="2 3">
    <name type="scientific">Rhizobium tropici</name>
    <dbReference type="NCBI Taxonomy" id="398"/>
    <lineage>
        <taxon>Bacteria</taxon>
        <taxon>Pseudomonadati</taxon>
        <taxon>Pseudomonadota</taxon>
        <taxon>Alphaproteobacteria</taxon>
        <taxon>Hyphomicrobiales</taxon>
        <taxon>Rhizobiaceae</taxon>
        <taxon>Rhizobium/Agrobacterium group</taxon>
        <taxon>Rhizobium</taxon>
    </lineage>
</organism>
<protein>
    <submittedName>
        <fullName evidence="2">Plasmid stabilization protein</fullName>
    </submittedName>
</protein>
<name>A0A329Y5Y2_RHITR</name>
<evidence type="ECO:0000259" key="1">
    <source>
        <dbReference type="Pfam" id="PF22513"/>
    </source>
</evidence>
<sequence>MSDLLLRGIDDSLKKQLQANASRHGRSLSDEAISLLRQSLGRERDGSKSAGQRLRAVLGVEKLSEEEIEAINAFRNAPDREPPHFE</sequence>
<dbReference type="InterPro" id="IPR013321">
    <property type="entry name" value="Arc_rbn_hlx_hlx"/>
</dbReference>